<sequence>MYKAAVEVSINEVTPIIGNIGLSSVDSLDKYTKTIDVIVGATEVLPGYDEHYEKVIAKVRALAKKSNENGVRPLVLWTSGCKDYGVTDVDGAPNLKPHTEESPIIPSLDFLAPRANSSMRVFENKDLFDAAVLRPTNVYGGSSSHWGLWFELAAEIQKSGKALELTVDPKSIIHGLHVDDCGEAYVALAEHPDRGKVVGEFNISGHTYETARSVWEALEHEYGIGGKVKFVRPEDAKEQTPPSLALIVGYSQWVSSDKIRDLTGWTDKRMLFGENISAYRRAYEAVAASKTRDIGRVDSVRPFLENLKE</sequence>
<comment type="caution">
    <text evidence="2">The sequence shown here is derived from an EMBL/GenBank/DDBJ whole genome shotgun (WGS) entry which is preliminary data.</text>
</comment>
<dbReference type="EMBL" id="ONZQ02000013">
    <property type="protein sequence ID" value="SPO05437.1"/>
    <property type="molecule type" value="Genomic_DNA"/>
</dbReference>
<keyword evidence="3" id="KW-1185">Reference proteome</keyword>
<dbReference type="Proteomes" id="UP001187682">
    <property type="component" value="Unassembled WGS sequence"/>
</dbReference>
<dbReference type="GO" id="GO:0004029">
    <property type="term" value="F:aldehyde dehydrogenase (NAD+) activity"/>
    <property type="evidence" value="ECO:0007669"/>
    <property type="project" value="TreeGrafter"/>
</dbReference>
<dbReference type="PANTHER" id="PTHR48079:SF6">
    <property type="entry name" value="NAD(P)-BINDING DOMAIN-CONTAINING PROTEIN-RELATED"/>
    <property type="match status" value="1"/>
</dbReference>
<accession>A0AAE8N3R5</accession>
<dbReference type="Gene3D" id="3.40.50.720">
    <property type="entry name" value="NAD(P)-binding Rossmann-like Domain"/>
    <property type="match status" value="1"/>
</dbReference>
<organism evidence="2 3">
    <name type="scientific">Cephalotrichum gorgonifer</name>
    <dbReference type="NCBI Taxonomy" id="2041049"/>
    <lineage>
        <taxon>Eukaryota</taxon>
        <taxon>Fungi</taxon>
        <taxon>Dikarya</taxon>
        <taxon>Ascomycota</taxon>
        <taxon>Pezizomycotina</taxon>
        <taxon>Sordariomycetes</taxon>
        <taxon>Hypocreomycetidae</taxon>
        <taxon>Microascales</taxon>
        <taxon>Microascaceae</taxon>
        <taxon>Cephalotrichum</taxon>
    </lineage>
</organism>
<feature type="domain" description="NAD-dependent epimerase/dehydratase" evidence="1">
    <location>
        <begin position="122"/>
        <end position="203"/>
    </location>
</feature>
<dbReference type="InterPro" id="IPR051783">
    <property type="entry name" value="NAD(P)-dependent_oxidoreduct"/>
</dbReference>
<reference evidence="2" key="1">
    <citation type="submission" date="2018-03" db="EMBL/GenBank/DDBJ databases">
        <authorList>
            <person name="Guldener U."/>
        </authorList>
    </citation>
    <scope>NUCLEOTIDE SEQUENCE</scope>
</reference>
<dbReference type="InterPro" id="IPR036291">
    <property type="entry name" value="NAD(P)-bd_dom_sf"/>
</dbReference>
<dbReference type="InterPro" id="IPR001509">
    <property type="entry name" value="Epimerase_deHydtase"/>
</dbReference>
<dbReference type="Pfam" id="PF01370">
    <property type="entry name" value="Epimerase"/>
    <property type="match status" value="1"/>
</dbReference>
<dbReference type="PANTHER" id="PTHR48079">
    <property type="entry name" value="PROTEIN YEEZ"/>
    <property type="match status" value="1"/>
</dbReference>
<evidence type="ECO:0000313" key="2">
    <source>
        <dbReference type="EMBL" id="SPO05437.1"/>
    </source>
</evidence>
<dbReference type="AlphaFoldDB" id="A0AAE8N3R5"/>
<name>A0AAE8N3R5_9PEZI</name>
<evidence type="ECO:0000259" key="1">
    <source>
        <dbReference type="Pfam" id="PF01370"/>
    </source>
</evidence>
<protein>
    <recommendedName>
        <fullName evidence="1">NAD-dependent epimerase/dehydratase domain-containing protein</fullName>
    </recommendedName>
</protein>
<proteinExistence type="predicted"/>
<dbReference type="SUPFAM" id="SSF51735">
    <property type="entry name" value="NAD(P)-binding Rossmann-fold domains"/>
    <property type="match status" value="1"/>
</dbReference>
<evidence type="ECO:0000313" key="3">
    <source>
        <dbReference type="Proteomes" id="UP001187682"/>
    </source>
</evidence>
<dbReference type="GO" id="GO:0005737">
    <property type="term" value="C:cytoplasm"/>
    <property type="evidence" value="ECO:0007669"/>
    <property type="project" value="TreeGrafter"/>
</dbReference>
<gene>
    <name evidence="2" type="ORF">DNG_08124</name>
</gene>